<sequence length="152" mass="16968">MSQARAALSILMAEDDADDRVLMRDAFRDSGVEVELDFVPDGVELMARLNALVDVPGGKLPDLLLLDLNMPRMDGREALHAIREHDGLKHLPVIILTTSRARLDILASYQLGANSFVTKPSRFEELIAVLRSLERYWTDIAQLPTEKQGSDE</sequence>
<feature type="modified residue" description="4-aspartylphosphate" evidence="1">
    <location>
        <position position="67"/>
    </location>
</feature>
<dbReference type="SUPFAM" id="SSF52172">
    <property type="entry name" value="CheY-like"/>
    <property type="match status" value="1"/>
</dbReference>
<dbReference type="InterPro" id="IPR052893">
    <property type="entry name" value="TCS_response_regulator"/>
</dbReference>
<dbReference type="PROSITE" id="PS50110">
    <property type="entry name" value="RESPONSE_REGULATORY"/>
    <property type="match status" value="1"/>
</dbReference>
<evidence type="ECO:0000313" key="4">
    <source>
        <dbReference type="Proteomes" id="UP001500657"/>
    </source>
</evidence>
<dbReference type="RefSeq" id="WP_343881584.1">
    <property type="nucleotide sequence ID" value="NZ_BAAAFO010000002.1"/>
</dbReference>
<dbReference type="SMART" id="SM00448">
    <property type="entry name" value="REC"/>
    <property type="match status" value="1"/>
</dbReference>
<dbReference type="InterPro" id="IPR011006">
    <property type="entry name" value="CheY-like_superfamily"/>
</dbReference>
<dbReference type="CDD" id="cd17557">
    <property type="entry name" value="REC_Rcp-like"/>
    <property type="match status" value="1"/>
</dbReference>
<evidence type="ECO:0000256" key="1">
    <source>
        <dbReference type="PROSITE-ProRule" id="PRU00169"/>
    </source>
</evidence>
<dbReference type="Gene3D" id="3.40.50.2300">
    <property type="match status" value="1"/>
</dbReference>
<organism evidence="3 4">
    <name type="scientific">Rhodanobacter caeni</name>
    <dbReference type="NCBI Taxonomy" id="657654"/>
    <lineage>
        <taxon>Bacteria</taxon>
        <taxon>Pseudomonadati</taxon>
        <taxon>Pseudomonadota</taxon>
        <taxon>Gammaproteobacteria</taxon>
        <taxon>Lysobacterales</taxon>
        <taxon>Rhodanobacteraceae</taxon>
        <taxon>Rhodanobacter</taxon>
    </lineage>
</organism>
<gene>
    <name evidence="3" type="ORF">GCM10009126_14050</name>
</gene>
<evidence type="ECO:0000313" key="3">
    <source>
        <dbReference type="EMBL" id="GAA0249802.1"/>
    </source>
</evidence>
<dbReference type="InterPro" id="IPR001789">
    <property type="entry name" value="Sig_transdc_resp-reg_receiver"/>
</dbReference>
<protein>
    <submittedName>
        <fullName evidence="3">Response regulator</fullName>
    </submittedName>
</protein>
<keyword evidence="1" id="KW-0597">Phosphoprotein</keyword>
<proteinExistence type="predicted"/>
<comment type="caution">
    <text evidence="3">The sequence shown here is derived from an EMBL/GenBank/DDBJ whole genome shotgun (WGS) entry which is preliminary data.</text>
</comment>
<dbReference type="PANTHER" id="PTHR44520">
    <property type="entry name" value="RESPONSE REGULATOR RCP1-RELATED"/>
    <property type="match status" value="1"/>
</dbReference>
<dbReference type="Proteomes" id="UP001500657">
    <property type="component" value="Unassembled WGS sequence"/>
</dbReference>
<feature type="domain" description="Response regulatory" evidence="2">
    <location>
        <begin position="9"/>
        <end position="134"/>
    </location>
</feature>
<evidence type="ECO:0000259" key="2">
    <source>
        <dbReference type="PROSITE" id="PS50110"/>
    </source>
</evidence>
<name>A0ABN0UGJ5_9GAMM</name>
<keyword evidence="4" id="KW-1185">Reference proteome</keyword>
<accession>A0ABN0UGJ5</accession>
<dbReference type="Pfam" id="PF00072">
    <property type="entry name" value="Response_reg"/>
    <property type="match status" value="1"/>
</dbReference>
<dbReference type="PANTHER" id="PTHR44520:SF2">
    <property type="entry name" value="RESPONSE REGULATOR RCP1"/>
    <property type="match status" value="1"/>
</dbReference>
<reference evidence="3 4" key="1">
    <citation type="journal article" date="2019" name="Int. J. Syst. Evol. Microbiol.">
        <title>The Global Catalogue of Microorganisms (GCM) 10K type strain sequencing project: providing services to taxonomists for standard genome sequencing and annotation.</title>
        <authorList>
            <consortium name="The Broad Institute Genomics Platform"/>
            <consortium name="The Broad Institute Genome Sequencing Center for Infectious Disease"/>
            <person name="Wu L."/>
            <person name="Ma J."/>
        </authorList>
    </citation>
    <scope>NUCLEOTIDE SEQUENCE [LARGE SCALE GENOMIC DNA]</scope>
    <source>
        <strain evidence="3 4">JCM 16242</strain>
    </source>
</reference>
<dbReference type="EMBL" id="BAAAFO010000002">
    <property type="protein sequence ID" value="GAA0249802.1"/>
    <property type="molecule type" value="Genomic_DNA"/>
</dbReference>